<feature type="binding site" evidence="14">
    <location>
        <position position="550"/>
    </location>
    <ligand>
        <name>Mn(2+)</name>
        <dbReference type="ChEBI" id="CHEBI:29035"/>
    </ligand>
</feature>
<name>A0A518HPW0_9BACT</name>
<feature type="binding site" evidence="14">
    <location>
        <position position="750"/>
    </location>
    <ligand>
        <name>Mn(2+)</name>
        <dbReference type="ChEBI" id="CHEBI:29035"/>
    </ligand>
</feature>
<dbReference type="PANTHER" id="PTHR43778">
    <property type="entry name" value="PYRUVATE CARBOXYLASE"/>
    <property type="match status" value="1"/>
</dbReference>
<evidence type="ECO:0000256" key="3">
    <source>
        <dbReference type="ARBA" id="ARBA00013057"/>
    </source>
</evidence>
<dbReference type="RefSeq" id="WP_145386592.1">
    <property type="nucleotide sequence ID" value="NZ_CP037423.1"/>
</dbReference>
<feature type="binding site" description="via carbamate group" evidence="14">
    <location>
        <position position="719"/>
    </location>
    <ligand>
        <name>Mn(2+)</name>
        <dbReference type="ChEBI" id="CHEBI:29035"/>
    </ligand>
</feature>
<dbReference type="GO" id="GO:0004736">
    <property type="term" value="F:pyruvate carboxylase activity"/>
    <property type="evidence" value="ECO:0007669"/>
    <property type="project" value="UniProtKB-EC"/>
</dbReference>
<gene>
    <name evidence="20" type="primary">cfiB</name>
    <name evidence="20" type="ORF">Enr13x_27310</name>
</gene>
<feature type="modified residue" description="N6-carboxylysine" evidence="15">
    <location>
        <position position="719"/>
    </location>
</feature>
<keyword evidence="4" id="KW-0312">Gluconeogenesis</keyword>
<dbReference type="InterPro" id="IPR005482">
    <property type="entry name" value="Biotin_COase_C"/>
</dbReference>
<dbReference type="CDD" id="cd07937">
    <property type="entry name" value="DRE_TIM_PC_TC_5S"/>
    <property type="match status" value="1"/>
</dbReference>
<dbReference type="NCBIfam" id="TIGR01235">
    <property type="entry name" value="pyruv_carbox"/>
    <property type="match status" value="1"/>
</dbReference>
<dbReference type="PROSITE" id="PS50968">
    <property type="entry name" value="BIOTINYL_LIPOYL"/>
    <property type="match status" value="1"/>
</dbReference>
<feature type="active site" evidence="12">
    <location>
        <position position="302"/>
    </location>
</feature>
<evidence type="ECO:0000256" key="11">
    <source>
        <dbReference type="PIRNR" id="PIRNR001594"/>
    </source>
</evidence>
<dbReference type="InterPro" id="IPR000891">
    <property type="entry name" value="PYR_CT"/>
</dbReference>
<keyword evidence="6 14" id="KW-0479">Metal-binding</keyword>
<dbReference type="GO" id="GO:0046872">
    <property type="term" value="F:metal ion binding"/>
    <property type="evidence" value="ECO:0007669"/>
    <property type="project" value="UniProtKB-KW"/>
</dbReference>
<dbReference type="SUPFAM" id="SSF89000">
    <property type="entry name" value="post-HMGL domain-like"/>
    <property type="match status" value="1"/>
</dbReference>
<evidence type="ECO:0000256" key="5">
    <source>
        <dbReference type="ARBA" id="ARBA00022598"/>
    </source>
</evidence>
<dbReference type="SUPFAM" id="SSF51230">
    <property type="entry name" value="Single hybrid motif"/>
    <property type="match status" value="1"/>
</dbReference>
<evidence type="ECO:0000259" key="16">
    <source>
        <dbReference type="PROSITE" id="PS50968"/>
    </source>
</evidence>
<dbReference type="FunFam" id="3.20.20.70:FF:000033">
    <property type="entry name" value="Pyruvate carboxylase"/>
    <property type="match status" value="1"/>
</dbReference>
<evidence type="ECO:0000256" key="4">
    <source>
        <dbReference type="ARBA" id="ARBA00022432"/>
    </source>
</evidence>
<feature type="domain" description="Pyruvate carboxyltransferase" evidence="19">
    <location>
        <begin position="541"/>
        <end position="809"/>
    </location>
</feature>
<evidence type="ECO:0000256" key="12">
    <source>
        <dbReference type="PIRSR" id="PIRSR001594-1"/>
    </source>
</evidence>
<feature type="binding site" evidence="13">
    <location>
        <position position="239"/>
    </location>
    <ligand>
        <name>ATP</name>
        <dbReference type="ChEBI" id="CHEBI:30616"/>
    </ligand>
</feature>
<evidence type="ECO:0000256" key="8">
    <source>
        <dbReference type="ARBA" id="ARBA00022840"/>
    </source>
</evidence>
<comment type="pathway">
    <text evidence="2">Carbohydrate biosynthesis; gluconeogenesis.</text>
</comment>
<dbReference type="GO" id="GO:0005524">
    <property type="term" value="F:ATP binding"/>
    <property type="evidence" value="ECO:0007669"/>
    <property type="project" value="UniProtKB-UniRule"/>
</dbReference>
<dbReference type="InterPro" id="IPR011054">
    <property type="entry name" value="Rudment_hybrid_motif"/>
</dbReference>
<dbReference type="Pfam" id="PF00364">
    <property type="entry name" value="Biotin_lipoyl"/>
    <property type="match status" value="1"/>
</dbReference>
<keyword evidence="10" id="KW-0511">Multifunctional enzyme</keyword>
<dbReference type="Pfam" id="PF00682">
    <property type="entry name" value="HMGL-like"/>
    <property type="match status" value="1"/>
</dbReference>
<dbReference type="NCBIfam" id="NF006761">
    <property type="entry name" value="PRK09282.1"/>
    <property type="match status" value="1"/>
</dbReference>
<keyword evidence="7 11" id="KW-0547">Nucleotide-binding</keyword>
<dbReference type="GO" id="GO:0006094">
    <property type="term" value="P:gluconeogenesis"/>
    <property type="evidence" value="ECO:0007669"/>
    <property type="project" value="UniProtKB-UniPathway"/>
</dbReference>
<feature type="binding site" evidence="14">
    <location>
        <position position="748"/>
    </location>
    <ligand>
        <name>Mn(2+)</name>
        <dbReference type="ChEBI" id="CHEBI:29035"/>
    </ligand>
</feature>
<sequence>MTIRPFRKLLVANRSEIATRVFRSATELGIRTVAIYSYEDRYALHRFKADEAYQIGEPGEPIRSYLNIDAIVALCKKHGIDAVHPGYGFLSERPGFAEALTEAGIVFVGPSVRSLNQLGDKMSARELAEKAGVPVLGGENKPLRDPDAAVALAETLGYPVMLKAAHGGGGRGMRVVASADELPAALEAAMRESKTAFGSDEVFLERFVQRARHIEVQIIGDGTNLVHLYERDCSVQRRHQKVVELAPAPNLPPEVRDGLCEAALKIGKAVGSDGSCYENAGTVEFLLDVDSNQFFFIEVNPRIQVEHTVTEEVTGIDIVRSQILIAQGHKLTDEVVGIGAQENIHTTGFAMQCRVTTEDPANQFLPDYGRITHYRSAAGLGIRLDAGTAFSGAVVNPFYDSMLVKVTARAPSLAAAGSRMDRCLQEFRIRGVKTNIPFLMKLINHPIFLAGEATTRLIDTTPELFELPKRRDRATKLLNYLAETIVNGNELVAGRPVATRRTPAPIPEVPPVADPPKGTKDIFRESGVEGLVKWIGQQKGLLLTDTTMRDAHQSLLATRVRTYDMVHIAPAYAHHASQLFSLEMWGGATFDTSMRFLKESPWQRLADLREAVPNILTQMLLRASNAVGYTNYPDNVVRLFVREAVQAGMDVFRVFDALNWEQNMRVAMEAVIEEGGICEASICYTGDLQNPRRTKYDLAYYINLAKQLEKMGAHLLAIKDMAGLLKPKAAVKLIRALREEIGIPIHLHTHDTAGIQASTILAAADEGLQIADAALAPLSGGTSQVNLNSLVEALRDTPRESPLRTEALTNLATYWQAAREFYIPFESSVLPATGDLYEHEMPGGQYTNLYQQARALGLSDQWAEVCKAYAQVNALFGDIVKVTPTSKAVGDMALFLVANEMSAEEVLTSDKSLAYPASVLDLIGGRMGQPPGGFPDAVMKKILGDEPAVTNRPGESMPDANIETARKEAAELIGEPACDQSAVTHLLYPKVFADFATHQQTYGDVAKLPTPNFLYGQQHGEEIAVDIEKGKRLIIRFLTVGQPHPDGTRTVFFELNGQPREVTVYDKSLEPETKAAVKADPRDENQVASSMPGMVITVAVEEGSKVKEGQKLMVLEAMKMETTVNAPKSGIIKTIHAPPGTQVEAGDLLAIIE</sequence>
<dbReference type="GO" id="GO:0005737">
    <property type="term" value="C:cytoplasm"/>
    <property type="evidence" value="ECO:0007669"/>
    <property type="project" value="TreeGrafter"/>
</dbReference>
<dbReference type="InterPro" id="IPR001882">
    <property type="entry name" value="Biotin_BS"/>
</dbReference>
<evidence type="ECO:0000256" key="15">
    <source>
        <dbReference type="PIRSR" id="PIRSR001594-4"/>
    </source>
</evidence>
<dbReference type="Gene3D" id="2.40.50.100">
    <property type="match status" value="1"/>
</dbReference>
<dbReference type="InterPro" id="IPR055268">
    <property type="entry name" value="PCB-like"/>
</dbReference>
<dbReference type="PROSITE" id="PS00866">
    <property type="entry name" value="CPSASE_1"/>
    <property type="match status" value="1"/>
</dbReference>
<dbReference type="SUPFAM" id="SSF51569">
    <property type="entry name" value="Aldolase"/>
    <property type="match status" value="1"/>
</dbReference>
<evidence type="ECO:0000313" key="21">
    <source>
        <dbReference type="Proteomes" id="UP000319004"/>
    </source>
</evidence>
<dbReference type="PROSITE" id="PS50979">
    <property type="entry name" value="BC"/>
    <property type="match status" value="1"/>
</dbReference>
<keyword evidence="21" id="KW-1185">Reference proteome</keyword>
<dbReference type="PROSITE" id="PS00867">
    <property type="entry name" value="CPSASE_2"/>
    <property type="match status" value="1"/>
</dbReference>
<comment type="function">
    <text evidence="11">Catalyzes a 2-step reaction, involving the ATP-dependent carboxylation of the covalently attached biotin in the first step and the transfer of the carboxyl group to pyruvate in the second.</text>
</comment>
<dbReference type="SUPFAM" id="SSF52440">
    <property type="entry name" value="PreATP-grasp domain"/>
    <property type="match status" value="1"/>
</dbReference>
<dbReference type="PROSITE" id="PS50975">
    <property type="entry name" value="ATP_GRASP"/>
    <property type="match status" value="1"/>
</dbReference>
<dbReference type="InterPro" id="IPR000089">
    <property type="entry name" value="Biotin_lipoyl"/>
</dbReference>
<evidence type="ECO:0000259" key="18">
    <source>
        <dbReference type="PROSITE" id="PS50979"/>
    </source>
</evidence>
<feature type="binding site" evidence="13">
    <location>
        <position position="883"/>
    </location>
    <ligand>
        <name>substrate</name>
    </ligand>
</feature>
<dbReference type="InterPro" id="IPR011761">
    <property type="entry name" value="ATP-grasp"/>
</dbReference>
<dbReference type="KEGG" id="snep:Enr13x_27310"/>
<dbReference type="InterPro" id="IPR005479">
    <property type="entry name" value="CPAse_ATP-bd"/>
</dbReference>
<evidence type="ECO:0000256" key="6">
    <source>
        <dbReference type="ARBA" id="ARBA00022723"/>
    </source>
</evidence>
<evidence type="ECO:0000256" key="13">
    <source>
        <dbReference type="PIRSR" id="PIRSR001594-2"/>
    </source>
</evidence>
<dbReference type="Pfam" id="PF02786">
    <property type="entry name" value="CPSase_L_D2"/>
    <property type="match status" value="1"/>
</dbReference>
<evidence type="ECO:0000259" key="17">
    <source>
        <dbReference type="PROSITE" id="PS50975"/>
    </source>
</evidence>
<comment type="catalytic activity">
    <reaction evidence="11">
        <text>hydrogencarbonate + pyruvate + ATP = oxaloacetate + ADP + phosphate + H(+)</text>
        <dbReference type="Rhea" id="RHEA:20844"/>
        <dbReference type="ChEBI" id="CHEBI:15361"/>
        <dbReference type="ChEBI" id="CHEBI:15378"/>
        <dbReference type="ChEBI" id="CHEBI:16452"/>
        <dbReference type="ChEBI" id="CHEBI:17544"/>
        <dbReference type="ChEBI" id="CHEBI:30616"/>
        <dbReference type="ChEBI" id="CHEBI:43474"/>
        <dbReference type="ChEBI" id="CHEBI:456216"/>
        <dbReference type="EC" id="6.4.1.1"/>
    </reaction>
</comment>
<dbReference type="AlphaFoldDB" id="A0A518HPW0"/>
<keyword evidence="5 11" id="KW-0436">Ligase</keyword>
<keyword evidence="9 11" id="KW-0092">Biotin</keyword>
<dbReference type="CDD" id="cd06850">
    <property type="entry name" value="biotinyl_domain"/>
    <property type="match status" value="1"/>
</dbReference>
<dbReference type="Pfam" id="PF00289">
    <property type="entry name" value="Biotin_carb_N"/>
    <property type="match status" value="1"/>
</dbReference>
<feature type="domain" description="Lipoyl-binding" evidence="16">
    <location>
        <begin position="1075"/>
        <end position="1153"/>
    </location>
</feature>
<dbReference type="SUPFAM" id="SSF51246">
    <property type="entry name" value="Rudiment single hybrid motif"/>
    <property type="match status" value="1"/>
</dbReference>
<dbReference type="FunFam" id="3.30.1490.20:FF:000003">
    <property type="entry name" value="acetyl-CoA carboxylase isoform X1"/>
    <property type="match status" value="1"/>
</dbReference>
<dbReference type="InterPro" id="IPR011053">
    <property type="entry name" value="Single_hybrid_motif"/>
</dbReference>
<dbReference type="NCBIfam" id="NF009554">
    <property type="entry name" value="PRK12999.1"/>
    <property type="match status" value="1"/>
</dbReference>
<feature type="binding site" evidence="13">
    <location>
        <position position="205"/>
    </location>
    <ligand>
        <name>ATP</name>
        <dbReference type="ChEBI" id="CHEBI:30616"/>
    </ligand>
</feature>
<dbReference type="FunFam" id="2.40.50.100:FF:000003">
    <property type="entry name" value="Acetyl-CoA carboxylase biotin carboxyl carrier protein"/>
    <property type="match status" value="1"/>
</dbReference>
<dbReference type="OrthoDB" id="9807469at2"/>
<dbReference type="EMBL" id="CP037423">
    <property type="protein sequence ID" value="QDV42880.1"/>
    <property type="molecule type" value="Genomic_DNA"/>
</dbReference>
<evidence type="ECO:0000256" key="1">
    <source>
        <dbReference type="ARBA" id="ARBA00001953"/>
    </source>
</evidence>
<evidence type="ECO:0000256" key="14">
    <source>
        <dbReference type="PIRSR" id="PIRSR001594-3"/>
    </source>
</evidence>
<dbReference type="Gene3D" id="3.30.470.20">
    <property type="entry name" value="ATP-grasp fold, B domain"/>
    <property type="match status" value="1"/>
</dbReference>
<keyword evidence="8 11" id="KW-0067">ATP-binding</keyword>
<feature type="binding site" evidence="13">
    <location>
        <position position="121"/>
    </location>
    <ligand>
        <name>ATP</name>
        <dbReference type="ChEBI" id="CHEBI:30616"/>
    </ligand>
</feature>
<dbReference type="InterPro" id="IPR003379">
    <property type="entry name" value="Carboxylase_cons_dom"/>
</dbReference>
<dbReference type="PANTHER" id="PTHR43778:SF2">
    <property type="entry name" value="PYRUVATE CARBOXYLASE, MITOCHONDRIAL"/>
    <property type="match status" value="1"/>
</dbReference>
<dbReference type="FunFam" id="3.40.50.20:FF:000010">
    <property type="entry name" value="Propionyl-CoA carboxylase subunit alpha"/>
    <property type="match status" value="1"/>
</dbReference>
<feature type="binding site" evidence="13">
    <location>
        <position position="622"/>
    </location>
    <ligand>
        <name>substrate</name>
    </ligand>
</feature>
<dbReference type="PIRSF" id="PIRSF001594">
    <property type="entry name" value="Pyruv_carbox"/>
    <property type="match status" value="1"/>
</dbReference>
<dbReference type="Gene3D" id="3.20.20.70">
    <property type="entry name" value="Aldolase class I"/>
    <property type="match status" value="1"/>
</dbReference>
<protein>
    <recommendedName>
        <fullName evidence="3 11">Pyruvate carboxylase</fullName>
        <ecNumber evidence="3 11">6.4.1.1</ecNumber>
    </recommendedName>
</protein>
<comment type="cofactor">
    <cofactor evidence="1 11">
        <name>biotin</name>
        <dbReference type="ChEBI" id="CHEBI:57586"/>
    </cofactor>
</comment>
<dbReference type="Pfam" id="PF02436">
    <property type="entry name" value="PYC_OADA"/>
    <property type="match status" value="1"/>
</dbReference>
<dbReference type="InterPro" id="IPR005481">
    <property type="entry name" value="BC-like_N"/>
</dbReference>
<dbReference type="Pfam" id="PF02785">
    <property type="entry name" value="Biotin_carb_C"/>
    <property type="match status" value="1"/>
</dbReference>
<evidence type="ECO:0000313" key="20">
    <source>
        <dbReference type="EMBL" id="QDV42880.1"/>
    </source>
</evidence>
<dbReference type="InterPro" id="IPR005930">
    <property type="entry name" value="Pyruv_COase"/>
</dbReference>
<evidence type="ECO:0000256" key="2">
    <source>
        <dbReference type="ARBA" id="ARBA00004742"/>
    </source>
</evidence>
<organism evidence="20 21">
    <name type="scientific">Stieleria neptunia</name>
    <dbReference type="NCBI Taxonomy" id="2527979"/>
    <lineage>
        <taxon>Bacteria</taxon>
        <taxon>Pseudomonadati</taxon>
        <taxon>Planctomycetota</taxon>
        <taxon>Planctomycetia</taxon>
        <taxon>Pirellulales</taxon>
        <taxon>Pirellulaceae</taxon>
        <taxon>Stieleria</taxon>
    </lineage>
</organism>
<evidence type="ECO:0000256" key="7">
    <source>
        <dbReference type="ARBA" id="ARBA00022741"/>
    </source>
</evidence>
<dbReference type="InterPro" id="IPR013785">
    <property type="entry name" value="Aldolase_TIM"/>
</dbReference>
<dbReference type="EC" id="6.4.1.1" evidence="3 11"/>
<dbReference type="PROSITE" id="PS00188">
    <property type="entry name" value="BIOTIN"/>
    <property type="match status" value="1"/>
</dbReference>
<dbReference type="InterPro" id="IPR011764">
    <property type="entry name" value="Biotin_carboxylation_dom"/>
</dbReference>
<dbReference type="PROSITE" id="PS50991">
    <property type="entry name" value="PYR_CT"/>
    <property type="match status" value="1"/>
</dbReference>
<dbReference type="SUPFAM" id="SSF56059">
    <property type="entry name" value="Glutathione synthetase ATP-binding domain-like"/>
    <property type="match status" value="1"/>
</dbReference>
<dbReference type="Proteomes" id="UP000319004">
    <property type="component" value="Chromosome"/>
</dbReference>
<feature type="domain" description="ATP-grasp" evidence="17">
    <location>
        <begin position="125"/>
        <end position="327"/>
    </location>
</feature>
<proteinExistence type="predicted"/>
<feature type="modified residue" description="N6-biotinyllysine" evidence="15">
    <location>
        <position position="1119"/>
    </location>
</feature>
<reference evidence="20 21" key="1">
    <citation type="submission" date="2019-03" db="EMBL/GenBank/DDBJ databases">
        <title>Deep-cultivation of Planctomycetes and their phenomic and genomic characterization uncovers novel biology.</title>
        <authorList>
            <person name="Wiegand S."/>
            <person name="Jogler M."/>
            <person name="Boedeker C."/>
            <person name="Pinto D."/>
            <person name="Vollmers J."/>
            <person name="Rivas-Marin E."/>
            <person name="Kohn T."/>
            <person name="Peeters S.H."/>
            <person name="Heuer A."/>
            <person name="Rast P."/>
            <person name="Oberbeckmann S."/>
            <person name="Bunk B."/>
            <person name="Jeske O."/>
            <person name="Meyerdierks A."/>
            <person name="Storesund J.E."/>
            <person name="Kallscheuer N."/>
            <person name="Luecker S."/>
            <person name="Lage O.M."/>
            <person name="Pohl T."/>
            <person name="Merkel B.J."/>
            <person name="Hornburger P."/>
            <person name="Mueller R.-W."/>
            <person name="Bruemmer F."/>
            <person name="Labrenz M."/>
            <person name="Spormann A.M."/>
            <person name="Op den Camp H."/>
            <person name="Overmann J."/>
            <person name="Amann R."/>
            <person name="Jetten M.S.M."/>
            <person name="Mascher T."/>
            <person name="Medema M.H."/>
            <person name="Devos D.P."/>
            <person name="Kaster A.-K."/>
            <person name="Ovreas L."/>
            <person name="Rohde M."/>
            <person name="Galperin M.Y."/>
            <person name="Jogler C."/>
        </authorList>
    </citation>
    <scope>NUCLEOTIDE SEQUENCE [LARGE SCALE GENOMIC DNA]</scope>
    <source>
        <strain evidence="20 21">Enr13</strain>
    </source>
</reference>
<feature type="domain" description="Biotin carboxylation" evidence="18">
    <location>
        <begin position="5"/>
        <end position="463"/>
    </location>
</feature>
<evidence type="ECO:0000256" key="9">
    <source>
        <dbReference type="ARBA" id="ARBA00023267"/>
    </source>
</evidence>
<evidence type="ECO:0000256" key="10">
    <source>
        <dbReference type="ARBA" id="ARBA00023268"/>
    </source>
</evidence>
<evidence type="ECO:0000259" key="19">
    <source>
        <dbReference type="PROSITE" id="PS50991"/>
    </source>
</evidence>
<dbReference type="InterPro" id="IPR016185">
    <property type="entry name" value="PreATP-grasp_dom_sf"/>
</dbReference>
<dbReference type="Gene3D" id="3.10.600.10">
    <property type="entry name" value="pyruvate carboxylase f1077a mutant domain"/>
    <property type="match status" value="1"/>
</dbReference>
<dbReference type="SMART" id="SM00878">
    <property type="entry name" value="Biotin_carb_C"/>
    <property type="match status" value="1"/>
</dbReference>
<dbReference type="UniPathway" id="UPA00138"/>
<accession>A0A518HPW0</accession>